<dbReference type="PANTHER" id="PTHR22925:SF3">
    <property type="entry name" value="GLYCOSYL HYDROLASE FAMILY PROTEIN 43"/>
    <property type="match status" value="1"/>
</dbReference>
<evidence type="ECO:0000313" key="7">
    <source>
        <dbReference type="Proteomes" id="UP000272400"/>
    </source>
</evidence>
<keyword evidence="3 4" id="KW-0326">Glycosidase</keyword>
<dbReference type="OrthoDB" id="273314at2"/>
<evidence type="ECO:0000256" key="1">
    <source>
        <dbReference type="ARBA" id="ARBA00009865"/>
    </source>
</evidence>
<name>A0A3N1D1F8_9ACTN</name>
<proteinExistence type="inferred from homology"/>
<protein>
    <submittedName>
        <fullName evidence="6">Glycosyl hydrolase family 43</fullName>
    </submittedName>
</protein>
<dbReference type="EMBL" id="RJKE01000001">
    <property type="protein sequence ID" value="ROO87330.1"/>
    <property type="molecule type" value="Genomic_DNA"/>
</dbReference>
<dbReference type="SUPFAM" id="SSF75005">
    <property type="entry name" value="Arabinanase/levansucrase/invertase"/>
    <property type="match status" value="1"/>
</dbReference>
<reference evidence="6 7" key="1">
    <citation type="submission" date="2018-11" db="EMBL/GenBank/DDBJ databases">
        <title>Sequencing the genomes of 1000 actinobacteria strains.</title>
        <authorList>
            <person name="Klenk H.-P."/>
        </authorList>
    </citation>
    <scope>NUCLEOTIDE SEQUENCE [LARGE SCALE GENOMIC DNA]</scope>
    <source>
        <strain evidence="6 7">DSM 44254</strain>
    </source>
</reference>
<dbReference type="Pfam" id="PF04616">
    <property type="entry name" value="Glyco_hydro_43"/>
    <property type="match status" value="1"/>
</dbReference>
<comment type="caution">
    <text evidence="6">The sequence shown here is derived from an EMBL/GenBank/DDBJ whole genome shotgun (WGS) entry which is preliminary data.</text>
</comment>
<keyword evidence="7" id="KW-1185">Reference proteome</keyword>
<dbReference type="RefSeq" id="WP_123666626.1">
    <property type="nucleotide sequence ID" value="NZ_RJKE01000001.1"/>
</dbReference>
<dbReference type="GO" id="GO:0004553">
    <property type="term" value="F:hydrolase activity, hydrolyzing O-glycosyl compounds"/>
    <property type="evidence" value="ECO:0007669"/>
    <property type="project" value="InterPro"/>
</dbReference>
<sequence length="367" mass="41130">MSETLRTSITPGQVWLDTKGERIQAHGGSILYLDGTFYWYGENKEKTLPGSGIWHWGIRLYASRDLYNWEDRGLIIPPEPDDPASPLHPARMVDRPHIVQDRRTGRFVCWIKIMGEIQESTVLVADAIEGPYKIVRTGLRPLGMSAGDFDLVVDPTDGKGYYYFERVHSELICADLTEDHTDVTGYYSTHLPRSRPPFVREAPAYFRRGAKHYLFTSGTSGYFPNPSEVAVADTYHGPWTVLGDPHPGDGTGTSYRSQISSVFKHPHKKDLYIALADRWLPEVPVEICARVLESLSAAPAPIDGPAEAPAQAPADPGPGVSEEQAKARAAFMDPDTSIADYVWLPVRFDGDTPRIDWHDEWRIEDHD</sequence>
<evidence type="ECO:0000256" key="3">
    <source>
        <dbReference type="ARBA" id="ARBA00023295"/>
    </source>
</evidence>
<evidence type="ECO:0000256" key="2">
    <source>
        <dbReference type="ARBA" id="ARBA00022801"/>
    </source>
</evidence>
<dbReference type="Gene3D" id="2.115.10.20">
    <property type="entry name" value="Glycosyl hydrolase domain, family 43"/>
    <property type="match status" value="1"/>
</dbReference>
<dbReference type="Proteomes" id="UP000272400">
    <property type="component" value="Unassembled WGS sequence"/>
</dbReference>
<keyword evidence="2 4" id="KW-0378">Hydrolase</keyword>
<dbReference type="InterPro" id="IPR023296">
    <property type="entry name" value="Glyco_hydro_beta-prop_sf"/>
</dbReference>
<organism evidence="6 7">
    <name type="scientific">Actinocorallia herbida</name>
    <dbReference type="NCBI Taxonomy" id="58109"/>
    <lineage>
        <taxon>Bacteria</taxon>
        <taxon>Bacillati</taxon>
        <taxon>Actinomycetota</taxon>
        <taxon>Actinomycetes</taxon>
        <taxon>Streptosporangiales</taxon>
        <taxon>Thermomonosporaceae</taxon>
        <taxon>Actinocorallia</taxon>
    </lineage>
</organism>
<gene>
    <name evidence="6" type="ORF">EDD29_4929</name>
</gene>
<dbReference type="InterPro" id="IPR006710">
    <property type="entry name" value="Glyco_hydro_43"/>
</dbReference>
<dbReference type="AlphaFoldDB" id="A0A3N1D1F8"/>
<dbReference type="PANTHER" id="PTHR22925">
    <property type="entry name" value="GLYCOSYL HYDROLASE 43 FAMILY MEMBER"/>
    <property type="match status" value="1"/>
</dbReference>
<comment type="similarity">
    <text evidence="1 4">Belongs to the glycosyl hydrolase 43 family.</text>
</comment>
<evidence type="ECO:0000256" key="4">
    <source>
        <dbReference type="RuleBase" id="RU361187"/>
    </source>
</evidence>
<evidence type="ECO:0000313" key="6">
    <source>
        <dbReference type="EMBL" id="ROO87330.1"/>
    </source>
</evidence>
<evidence type="ECO:0000256" key="5">
    <source>
        <dbReference type="SAM" id="MobiDB-lite"/>
    </source>
</evidence>
<dbReference type="CDD" id="cd18826">
    <property type="entry name" value="GH43_CtGH43-like"/>
    <property type="match status" value="1"/>
</dbReference>
<feature type="compositionally biased region" description="Low complexity" evidence="5">
    <location>
        <begin position="304"/>
        <end position="319"/>
    </location>
</feature>
<dbReference type="GO" id="GO:0005975">
    <property type="term" value="P:carbohydrate metabolic process"/>
    <property type="evidence" value="ECO:0007669"/>
    <property type="project" value="InterPro"/>
</dbReference>
<feature type="region of interest" description="Disordered" evidence="5">
    <location>
        <begin position="302"/>
        <end position="327"/>
    </location>
</feature>
<accession>A0A3N1D1F8</accession>